<dbReference type="PANTHER" id="PTHR30616">
    <property type="entry name" value="UNCHARACTERIZED PROTEIN YFIH"/>
    <property type="match status" value="1"/>
</dbReference>
<evidence type="ECO:0000256" key="2">
    <source>
        <dbReference type="ARBA" id="ARBA00007353"/>
    </source>
</evidence>
<reference evidence="11 12" key="1">
    <citation type="journal article" date="2018" name="Sci. Rep.">
        <title>Rhizobium tumorigenes sp. nov., a novel plant tumorigenic bacterium isolated from cane gall tumors on thornless blackberry.</title>
        <authorList>
            <person name="Kuzmanovi N."/>
            <person name="Smalla K."/>
            <person name="Gronow S."/>
            <person name="PuBawska J."/>
        </authorList>
    </citation>
    <scope>NUCLEOTIDE SEQUENCE [LARGE SCALE GENOMIC DNA]</scope>
    <source>
        <strain evidence="11 12">1078</strain>
    </source>
</reference>
<keyword evidence="6" id="KW-0862">Zinc</keyword>
<accession>A0AAF1K2A2</accession>
<evidence type="ECO:0000313" key="12">
    <source>
        <dbReference type="Proteomes" id="UP000249499"/>
    </source>
</evidence>
<evidence type="ECO:0000256" key="3">
    <source>
        <dbReference type="ARBA" id="ARBA00022679"/>
    </source>
</evidence>
<dbReference type="Gene3D" id="3.60.140.10">
    <property type="entry name" value="CNF1/YfiH-like putative cysteine hydrolases"/>
    <property type="match status" value="1"/>
</dbReference>
<proteinExistence type="inferred from homology"/>
<dbReference type="Pfam" id="PF02578">
    <property type="entry name" value="Cu-oxidase_4"/>
    <property type="match status" value="1"/>
</dbReference>
<organism evidence="11 12">
    <name type="scientific">Rhizobium tumorigenes</name>
    <dbReference type="NCBI Taxonomy" id="2041385"/>
    <lineage>
        <taxon>Bacteria</taxon>
        <taxon>Pseudomonadati</taxon>
        <taxon>Pseudomonadota</taxon>
        <taxon>Alphaproteobacteria</taxon>
        <taxon>Hyphomicrobiales</taxon>
        <taxon>Rhizobiaceae</taxon>
        <taxon>Rhizobium/Agrobacterium group</taxon>
        <taxon>Rhizobium</taxon>
    </lineage>
</organism>
<dbReference type="EMBL" id="CP117255">
    <property type="protein sequence ID" value="WFR94183.1"/>
    <property type="molecule type" value="Genomic_DNA"/>
</dbReference>
<comment type="similarity">
    <text evidence="2 10">Belongs to the purine nucleoside phosphorylase YfiH/LACC1 family.</text>
</comment>
<dbReference type="GO" id="GO:0016787">
    <property type="term" value="F:hydrolase activity"/>
    <property type="evidence" value="ECO:0007669"/>
    <property type="project" value="UniProtKB-KW"/>
</dbReference>
<dbReference type="Proteomes" id="UP000249499">
    <property type="component" value="Chromosome"/>
</dbReference>
<dbReference type="RefSeq" id="WP_111222709.1">
    <property type="nucleotide sequence ID" value="NZ_CP117255.1"/>
</dbReference>
<evidence type="ECO:0000256" key="7">
    <source>
        <dbReference type="ARBA" id="ARBA00047989"/>
    </source>
</evidence>
<evidence type="ECO:0000256" key="6">
    <source>
        <dbReference type="ARBA" id="ARBA00022833"/>
    </source>
</evidence>
<dbReference type="InterPro" id="IPR003730">
    <property type="entry name" value="Cu_polyphenol_OxRdtase"/>
</dbReference>
<evidence type="ECO:0000256" key="4">
    <source>
        <dbReference type="ARBA" id="ARBA00022723"/>
    </source>
</evidence>
<sequence>MKDDALLQPLESPLLAAIGRPGIRHGYFTRQGGVSEGIYRGLNVGLGSRDERAAVEENRRRVAAWFGQPVEKLATVHQIHSADVVTIDAGYDGTRPQADALVTAVPGIVLGVLAADCGPILFADSKNRVIGAAHAGWKGALTGVLENTIDAMVALGAERRSIVACLGPSISSSSYEVGPEFVERFLAHDPAYTRYFSGSANQGHAMFDLPALTVDRLTAAGVTAESLGLCTYPDAGRFFSYRRTTHERQEDYGRQISAIAIEDTF</sequence>
<evidence type="ECO:0000256" key="10">
    <source>
        <dbReference type="RuleBase" id="RU361274"/>
    </source>
</evidence>
<comment type="catalytic activity">
    <reaction evidence="7">
        <text>adenosine + H2O + H(+) = inosine + NH4(+)</text>
        <dbReference type="Rhea" id="RHEA:24408"/>
        <dbReference type="ChEBI" id="CHEBI:15377"/>
        <dbReference type="ChEBI" id="CHEBI:15378"/>
        <dbReference type="ChEBI" id="CHEBI:16335"/>
        <dbReference type="ChEBI" id="CHEBI:17596"/>
        <dbReference type="ChEBI" id="CHEBI:28938"/>
        <dbReference type="EC" id="3.5.4.4"/>
    </reaction>
    <physiologicalReaction direction="left-to-right" evidence="7">
        <dbReference type="Rhea" id="RHEA:24409"/>
    </physiologicalReaction>
</comment>
<keyword evidence="4" id="KW-0479">Metal-binding</keyword>
<protein>
    <recommendedName>
        <fullName evidence="10">Purine nucleoside phosphorylase</fullName>
    </recommendedName>
</protein>
<comment type="catalytic activity">
    <reaction evidence="1">
        <text>inosine + phosphate = alpha-D-ribose 1-phosphate + hypoxanthine</text>
        <dbReference type="Rhea" id="RHEA:27646"/>
        <dbReference type="ChEBI" id="CHEBI:17368"/>
        <dbReference type="ChEBI" id="CHEBI:17596"/>
        <dbReference type="ChEBI" id="CHEBI:43474"/>
        <dbReference type="ChEBI" id="CHEBI:57720"/>
        <dbReference type="EC" id="2.4.2.1"/>
    </reaction>
    <physiologicalReaction direction="left-to-right" evidence="1">
        <dbReference type="Rhea" id="RHEA:27647"/>
    </physiologicalReaction>
</comment>
<dbReference type="GO" id="GO:0017061">
    <property type="term" value="F:S-methyl-5-thioadenosine phosphorylase activity"/>
    <property type="evidence" value="ECO:0007669"/>
    <property type="project" value="UniProtKB-EC"/>
</dbReference>
<keyword evidence="5" id="KW-0378">Hydrolase</keyword>
<name>A0AAF1K2A2_9HYPH</name>
<keyword evidence="12" id="KW-1185">Reference proteome</keyword>
<evidence type="ECO:0000313" key="11">
    <source>
        <dbReference type="EMBL" id="WFR94183.1"/>
    </source>
</evidence>
<dbReference type="InterPro" id="IPR011324">
    <property type="entry name" value="Cytotoxic_necrot_fac-like_cat"/>
</dbReference>
<dbReference type="AlphaFoldDB" id="A0AAF1K2A2"/>
<gene>
    <name evidence="11" type="primary">pgeF</name>
    <name evidence="11" type="ORF">PR017_10030</name>
</gene>
<dbReference type="SUPFAM" id="SSF64438">
    <property type="entry name" value="CNF1/YfiH-like putative cysteine hydrolases"/>
    <property type="match status" value="1"/>
</dbReference>
<dbReference type="NCBIfam" id="TIGR00726">
    <property type="entry name" value="peptidoglycan editing factor PgeF"/>
    <property type="match status" value="1"/>
</dbReference>
<dbReference type="CDD" id="cd16833">
    <property type="entry name" value="YfiH"/>
    <property type="match status" value="1"/>
</dbReference>
<evidence type="ECO:0000256" key="1">
    <source>
        <dbReference type="ARBA" id="ARBA00000553"/>
    </source>
</evidence>
<evidence type="ECO:0000256" key="9">
    <source>
        <dbReference type="ARBA" id="ARBA00049893"/>
    </source>
</evidence>
<comment type="catalytic activity">
    <reaction evidence="8">
        <text>adenosine + phosphate = alpha-D-ribose 1-phosphate + adenine</text>
        <dbReference type="Rhea" id="RHEA:27642"/>
        <dbReference type="ChEBI" id="CHEBI:16335"/>
        <dbReference type="ChEBI" id="CHEBI:16708"/>
        <dbReference type="ChEBI" id="CHEBI:43474"/>
        <dbReference type="ChEBI" id="CHEBI:57720"/>
        <dbReference type="EC" id="2.4.2.1"/>
    </reaction>
    <physiologicalReaction direction="left-to-right" evidence="8">
        <dbReference type="Rhea" id="RHEA:27643"/>
    </physiologicalReaction>
</comment>
<dbReference type="GO" id="GO:0005507">
    <property type="term" value="F:copper ion binding"/>
    <property type="evidence" value="ECO:0007669"/>
    <property type="project" value="TreeGrafter"/>
</dbReference>
<reference evidence="12" key="2">
    <citation type="journal article" date="2023" name="MicrobiologyOpen">
        <title>Genomics of the tumorigenes clade of the family Rhizobiaceae and description of Rhizobium rhododendri sp. nov.</title>
        <authorList>
            <person name="Kuzmanovic N."/>
            <person name="diCenzo G.C."/>
            <person name="Bunk B."/>
            <person name="Sproeer C."/>
            <person name="Fruehling A."/>
            <person name="Neumann-Schaal M."/>
            <person name="Overmann J."/>
            <person name="Smalla K."/>
        </authorList>
    </citation>
    <scope>NUCLEOTIDE SEQUENCE [LARGE SCALE GENOMIC DNA]</scope>
    <source>
        <strain evidence="12">1078</strain>
    </source>
</reference>
<dbReference type="InterPro" id="IPR038371">
    <property type="entry name" value="Cu_polyphenol_OxRdtase_sf"/>
</dbReference>
<keyword evidence="3" id="KW-0808">Transferase</keyword>
<dbReference type="PANTHER" id="PTHR30616:SF2">
    <property type="entry name" value="PURINE NUCLEOSIDE PHOSPHORYLASE LACC1"/>
    <property type="match status" value="1"/>
</dbReference>
<comment type="catalytic activity">
    <reaction evidence="9">
        <text>S-methyl-5'-thioadenosine + phosphate = 5-(methylsulfanyl)-alpha-D-ribose 1-phosphate + adenine</text>
        <dbReference type="Rhea" id="RHEA:11852"/>
        <dbReference type="ChEBI" id="CHEBI:16708"/>
        <dbReference type="ChEBI" id="CHEBI:17509"/>
        <dbReference type="ChEBI" id="CHEBI:43474"/>
        <dbReference type="ChEBI" id="CHEBI:58533"/>
        <dbReference type="EC" id="2.4.2.28"/>
    </reaction>
    <physiologicalReaction direction="left-to-right" evidence="9">
        <dbReference type="Rhea" id="RHEA:11853"/>
    </physiologicalReaction>
</comment>
<evidence type="ECO:0000256" key="5">
    <source>
        <dbReference type="ARBA" id="ARBA00022801"/>
    </source>
</evidence>
<evidence type="ECO:0000256" key="8">
    <source>
        <dbReference type="ARBA" id="ARBA00048968"/>
    </source>
</evidence>
<dbReference type="KEGG" id="rtu:PR017_10030"/>